<name>A0A7C9TK90_9BURK</name>
<dbReference type="InterPro" id="IPR035919">
    <property type="entry name" value="EAL_sf"/>
</dbReference>
<keyword evidence="4" id="KW-1185">Reference proteome</keyword>
<organism evidence="3 4">
    <name type="scientific">Ideonella livida</name>
    <dbReference type="NCBI Taxonomy" id="2707176"/>
    <lineage>
        <taxon>Bacteria</taxon>
        <taxon>Pseudomonadati</taxon>
        <taxon>Pseudomonadota</taxon>
        <taxon>Betaproteobacteria</taxon>
        <taxon>Burkholderiales</taxon>
        <taxon>Sphaerotilaceae</taxon>
        <taxon>Ideonella</taxon>
    </lineage>
</organism>
<protein>
    <submittedName>
        <fullName evidence="3">EAL domain-containing protein</fullName>
    </submittedName>
</protein>
<dbReference type="Proteomes" id="UP000484255">
    <property type="component" value="Unassembled WGS sequence"/>
</dbReference>
<dbReference type="PANTHER" id="PTHR33121:SF70">
    <property type="entry name" value="SIGNALING PROTEIN YKOW"/>
    <property type="match status" value="1"/>
</dbReference>
<dbReference type="Gene3D" id="3.20.20.450">
    <property type="entry name" value="EAL domain"/>
    <property type="match status" value="1"/>
</dbReference>
<feature type="transmembrane region" description="Helical" evidence="1">
    <location>
        <begin position="179"/>
        <end position="200"/>
    </location>
</feature>
<dbReference type="Pfam" id="PF00563">
    <property type="entry name" value="EAL"/>
    <property type="match status" value="1"/>
</dbReference>
<dbReference type="SUPFAM" id="SSF141868">
    <property type="entry name" value="EAL domain-like"/>
    <property type="match status" value="1"/>
</dbReference>
<keyword evidence="1" id="KW-0472">Membrane</keyword>
<dbReference type="InterPro" id="IPR001633">
    <property type="entry name" value="EAL_dom"/>
</dbReference>
<evidence type="ECO:0000313" key="4">
    <source>
        <dbReference type="Proteomes" id="UP000484255"/>
    </source>
</evidence>
<sequence length="467" mass="50923">MNRPEVRSSPDLHRRAPLREVPVLDARHHQRVQRILWVAIVLVGGYGLLFGLFFAWRGLLAPLVLDGVSLGTAVWAGLLMRQRRPRLAARLLVGVMTVVLTLNAAFLDVPTVSLPRSSHHFLLALGVVAALVLRDEPSLLRHGAPALCLTAFGMLAVLPTPVDALAFSVWAVPPDVRRVGIWVNVSLALFTIWLVLRLLLQDVRERNALERELLQALVNDELRMHLQPQVDDRGCITGAEALVRWAHPQRGLVMPADFVPVAERSGLAEALGERVRHEACQLLGQWARDPQLAGLTLAVNVSAAELAREDFCPGLERLLARWQVPAGRLKLELTESVLAGDLERVAAQMARLQALGVGLALDDFGTGFSSLNYLRRLPLEQLKLDQVFVRQLAQSPQDVAIARAVIGLGQSLSLTVVAEGVETAAQRQLLAELGCRCFQGHLFSPALAVDAFEALVRTAPRGGLAAA</sequence>
<dbReference type="InterPro" id="IPR050706">
    <property type="entry name" value="Cyclic-di-GMP_PDE-like"/>
</dbReference>
<dbReference type="PROSITE" id="PS50883">
    <property type="entry name" value="EAL"/>
    <property type="match status" value="1"/>
</dbReference>
<evidence type="ECO:0000259" key="2">
    <source>
        <dbReference type="PROSITE" id="PS50883"/>
    </source>
</evidence>
<dbReference type="SMART" id="SM00052">
    <property type="entry name" value="EAL"/>
    <property type="match status" value="1"/>
</dbReference>
<feature type="transmembrane region" description="Helical" evidence="1">
    <location>
        <begin position="35"/>
        <end position="54"/>
    </location>
</feature>
<dbReference type="AlphaFoldDB" id="A0A7C9TK90"/>
<evidence type="ECO:0000256" key="1">
    <source>
        <dbReference type="SAM" id="Phobius"/>
    </source>
</evidence>
<dbReference type="GO" id="GO:0071111">
    <property type="term" value="F:cyclic-guanylate-specific phosphodiesterase activity"/>
    <property type="evidence" value="ECO:0007669"/>
    <property type="project" value="InterPro"/>
</dbReference>
<reference evidence="3 4" key="1">
    <citation type="submission" date="2020-02" db="EMBL/GenBank/DDBJ databases">
        <title>Ideonella bacterium strain TBM-1.</title>
        <authorList>
            <person name="Chen W.-M."/>
        </authorList>
    </citation>
    <scope>NUCLEOTIDE SEQUENCE [LARGE SCALE GENOMIC DNA]</scope>
    <source>
        <strain evidence="3 4">TBM-1</strain>
    </source>
</reference>
<dbReference type="EMBL" id="JAAGOH010000011">
    <property type="protein sequence ID" value="NDY91682.1"/>
    <property type="molecule type" value="Genomic_DNA"/>
</dbReference>
<keyword evidence="1" id="KW-0812">Transmembrane</keyword>
<feature type="transmembrane region" description="Helical" evidence="1">
    <location>
        <begin position="146"/>
        <end position="173"/>
    </location>
</feature>
<proteinExistence type="predicted"/>
<dbReference type="PANTHER" id="PTHR33121">
    <property type="entry name" value="CYCLIC DI-GMP PHOSPHODIESTERASE PDEF"/>
    <property type="match status" value="1"/>
</dbReference>
<gene>
    <name evidence="3" type="ORF">G3A44_10840</name>
</gene>
<feature type="domain" description="EAL" evidence="2">
    <location>
        <begin position="206"/>
        <end position="460"/>
    </location>
</feature>
<comment type="caution">
    <text evidence="3">The sequence shown here is derived from an EMBL/GenBank/DDBJ whole genome shotgun (WGS) entry which is preliminary data.</text>
</comment>
<dbReference type="RefSeq" id="WP_163457538.1">
    <property type="nucleotide sequence ID" value="NZ_JAAGOH010000011.1"/>
</dbReference>
<feature type="transmembrane region" description="Helical" evidence="1">
    <location>
        <begin position="60"/>
        <end position="80"/>
    </location>
</feature>
<feature type="transmembrane region" description="Helical" evidence="1">
    <location>
        <begin position="87"/>
        <end position="106"/>
    </location>
</feature>
<evidence type="ECO:0000313" key="3">
    <source>
        <dbReference type="EMBL" id="NDY91682.1"/>
    </source>
</evidence>
<accession>A0A7C9TK90</accession>
<keyword evidence="1" id="KW-1133">Transmembrane helix</keyword>
<dbReference type="CDD" id="cd01948">
    <property type="entry name" value="EAL"/>
    <property type="match status" value="1"/>
</dbReference>